<dbReference type="Proteomes" id="UP000013827">
    <property type="component" value="Unassembled WGS sequence"/>
</dbReference>
<name>A0A0D3IJ77_EMIH1</name>
<dbReference type="PaxDb" id="2903-EOD11312"/>
<evidence type="ECO:0000259" key="2">
    <source>
        <dbReference type="PROSITE" id="PS50089"/>
    </source>
</evidence>
<reference evidence="3" key="2">
    <citation type="submission" date="2024-10" db="UniProtKB">
        <authorList>
            <consortium name="EnsemblProtists"/>
        </authorList>
    </citation>
    <scope>IDENTIFICATION</scope>
</reference>
<dbReference type="InterPro" id="IPR001841">
    <property type="entry name" value="Znf_RING"/>
</dbReference>
<dbReference type="InterPro" id="IPR053139">
    <property type="entry name" value="Surface_bspA-like"/>
</dbReference>
<dbReference type="Gene3D" id="3.80.10.10">
    <property type="entry name" value="Ribonuclease Inhibitor"/>
    <property type="match status" value="1"/>
</dbReference>
<evidence type="ECO:0000256" key="1">
    <source>
        <dbReference type="PROSITE-ProRule" id="PRU00175"/>
    </source>
</evidence>
<dbReference type="KEGG" id="ehx:EMIHUDRAFT_214613"/>
<sequence>MSAARFEPMEVEDGESCTVCMSRPRTVRNQPCGYATLCELCTIKMIKSRTIDCPLSRTFATLLEFLQAVQDSDSEGGHALVPNGVIALEGGAFYECSTLTSITLPDSLTAIGDEAFNGCDYLTAVTLPDSLASISERAFGGCSALTSLTLPDSLTSIGVAAFNGCAFFRCSALTAVTLPDGLTTIGNEAFRDCPLDAESAAALRASNPRAV</sequence>
<evidence type="ECO:0000313" key="3">
    <source>
        <dbReference type="EnsemblProtists" id="EOD11312"/>
    </source>
</evidence>
<keyword evidence="4" id="KW-1185">Reference proteome</keyword>
<dbReference type="InterPro" id="IPR026906">
    <property type="entry name" value="LRR_5"/>
</dbReference>
<dbReference type="GeneID" id="17257508"/>
<proteinExistence type="predicted"/>
<dbReference type="InterPro" id="IPR013083">
    <property type="entry name" value="Znf_RING/FYVE/PHD"/>
</dbReference>
<reference evidence="4" key="1">
    <citation type="journal article" date="2013" name="Nature">
        <title>Pan genome of the phytoplankton Emiliania underpins its global distribution.</title>
        <authorList>
            <person name="Read B.A."/>
            <person name="Kegel J."/>
            <person name="Klute M.J."/>
            <person name="Kuo A."/>
            <person name="Lefebvre S.C."/>
            <person name="Maumus F."/>
            <person name="Mayer C."/>
            <person name="Miller J."/>
            <person name="Monier A."/>
            <person name="Salamov A."/>
            <person name="Young J."/>
            <person name="Aguilar M."/>
            <person name="Claverie J.M."/>
            <person name="Frickenhaus S."/>
            <person name="Gonzalez K."/>
            <person name="Herman E.K."/>
            <person name="Lin Y.C."/>
            <person name="Napier J."/>
            <person name="Ogata H."/>
            <person name="Sarno A.F."/>
            <person name="Shmutz J."/>
            <person name="Schroeder D."/>
            <person name="de Vargas C."/>
            <person name="Verret F."/>
            <person name="von Dassow P."/>
            <person name="Valentin K."/>
            <person name="Van de Peer Y."/>
            <person name="Wheeler G."/>
            <person name="Dacks J.B."/>
            <person name="Delwiche C.F."/>
            <person name="Dyhrman S.T."/>
            <person name="Glockner G."/>
            <person name="John U."/>
            <person name="Richards T."/>
            <person name="Worden A.Z."/>
            <person name="Zhang X."/>
            <person name="Grigoriev I.V."/>
            <person name="Allen A.E."/>
            <person name="Bidle K."/>
            <person name="Borodovsky M."/>
            <person name="Bowler C."/>
            <person name="Brownlee C."/>
            <person name="Cock J.M."/>
            <person name="Elias M."/>
            <person name="Gladyshev V.N."/>
            <person name="Groth M."/>
            <person name="Guda C."/>
            <person name="Hadaegh A."/>
            <person name="Iglesias-Rodriguez M.D."/>
            <person name="Jenkins J."/>
            <person name="Jones B.M."/>
            <person name="Lawson T."/>
            <person name="Leese F."/>
            <person name="Lindquist E."/>
            <person name="Lobanov A."/>
            <person name="Lomsadze A."/>
            <person name="Malik S.B."/>
            <person name="Marsh M.E."/>
            <person name="Mackinder L."/>
            <person name="Mock T."/>
            <person name="Mueller-Roeber B."/>
            <person name="Pagarete A."/>
            <person name="Parker M."/>
            <person name="Probert I."/>
            <person name="Quesneville H."/>
            <person name="Raines C."/>
            <person name="Rensing S.A."/>
            <person name="Riano-Pachon D.M."/>
            <person name="Richier S."/>
            <person name="Rokitta S."/>
            <person name="Shiraiwa Y."/>
            <person name="Soanes D.M."/>
            <person name="van der Giezen M."/>
            <person name="Wahlund T.M."/>
            <person name="Williams B."/>
            <person name="Wilson W."/>
            <person name="Wolfe G."/>
            <person name="Wurch L.L."/>
        </authorList>
    </citation>
    <scope>NUCLEOTIDE SEQUENCE</scope>
</reference>
<dbReference type="GO" id="GO:0008270">
    <property type="term" value="F:zinc ion binding"/>
    <property type="evidence" value="ECO:0007669"/>
    <property type="project" value="UniProtKB-KW"/>
</dbReference>
<dbReference type="PROSITE" id="PS50089">
    <property type="entry name" value="ZF_RING_2"/>
    <property type="match status" value="1"/>
</dbReference>
<dbReference type="SUPFAM" id="SSF52058">
    <property type="entry name" value="L domain-like"/>
    <property type="match status" value="1"/>
</dbReference>
<dbReference type="SUPFAM" id="SSF57850">
    <property type="entry name" value="RING/U-box"/>
    <property type="match status" value="1"/>
</dbReference>
<dbReference type="PANTHER" id="PTHR45661">
    <property type="entry name" value="SURFACE ANTIGEN"/>
    <property type="match status" value="1"/>
</dbReference>
<protein>
    <recommendedName>
        <fullName evidence="2">RING-type domain-containing protein</fullName>
    </recommendedName>
</protein>
<feature type="domain" description="RING-type" evidence="2">
    <location>
        <begin position="17"/>
        <end position="57"/>
    </location>
</feature>
<evidence type="ECO:0000313" key="4">
    <source>
        <dbReference type="Proteomes" id="UP000013827"/>
    </source>
</evidence>
<keyword evidence="1" id="KW-0479">Metal-binding</keyword>
<dbReference type="InterPro" id="IPR032675">
    <property type="entry name" value="LRR_dom_sf"/>
</dbReference>
<dbReference type="PANTHER" id="PTHR45661:SF3">
    <property type="entry name" value="IG-LIKE DOMAIN-CONTAINING PROTEIN"/>
    <property type="match status" value="1"/>
</dbReference>
<organism evidence="3 4">
    <name type="scientific">Emiliania huxleyi (strain CCMP1516)</name>
    <dbReference type="NCBI Taxonomy" id="280463"/>
    <lineage>
        <taxon>Eukaryota</taxon>
        <taxon>Haptista</taxon>
        <taxon>Haptophyta</taxon>
        <taxon>Prymnesiophyceae</taxon>
        <taxon>Isochrysidales</taxon>
        <taxon>Noelaerhabdaceae</taxon>
        <taxon>Emiliania</taxon>
    </lineage>
</organism>
<dbReference type="AlphaFoldDB" id="A0A0D3IJ77"/>
<dbReference type="EnsemblProtists" id="EOD11312">
    <property type="protein sequence ID" value="EOD11312"/>
    <property type="gene ID" value="EMIHUDRAFT_214613"/>
</dbReference>
<dbReference type="Pfam" id="PF13306">
    <property type="entry name" value="LRR_5"/>
    <property type="match status" value="1"/>
</dbReference>
<keyword evidence="1" id="KW-0863">Zinc-finger</keyword>
<keyword evidence="1" id="KW-0862">Zinc</keyword>
<dbReference type="Pfam" id="PF13920">
    <property type="entry name" value="zf-C3HC4_3"/>
    <property type="match status" value="1"/>
</dbReference>
<dbReference type="RefSeq" id="XP_005763741.1">
    <property type="nucleotide sequence ID" value="XM_005763684.1"/>
</dbReference>
<accession>A0A0D3IJ77</accession>
<dbReference type="HOGENOM" id="CLU_1306863_0_0_1"/>
<dbReference type="Gene3D" id="3.30.40.10">
    <property type="entry name" value="Zinc/RING finger domain, C3HC4 (zinc finger)"/>
    <property type="match status" value="1"/>
</dbReference>